<dbReference type="eggNOG" id="ENOG5032Z7R">
    <property type="taxonomic scope" value="Bacteria"/>
</dbReference>
<comment type="caution">
    <text evidence="2">The sequence shown here is derived from an EMBL/GenBank/DDBJ whole genome shotgun (WGS) entry which is preliminary data.</text>
</comment>
<name>K2NSA1_9HYPH</name>
<accession>K2NSA1</accession>
<organism evidence="2 3">
    <name type="scientific">Nitratireductor indicus C115</name>
    <dbReference type="NCBI Taxonomy" id="1231190"/>
    <lineage>
        <taxon>Bacteria</taxon>
        <taxon>Pseudomonadati</taxon>
        <taxon>Pseudomonadota</taxon>
        <taxon>Alphaproteobacteria</taxon>
        <taxon>Hyphomicrobiales</taxon>
        <taxon>Phyllobacteriaceae</taxon>
        <taxon>Nitratireductor</taxon>
    </lineage>
</organism>
<dbReference type="InterPro" id="IPR035220">
    <property type="entry name" value="DUF5330"/>
</dbReference>
<reference evidence="2 3" key="1">
    <citation type="journal article" date="2012" name="J. Bacteriol.">
        <title>Genome Sequence of Nitratireductor indicus Type Strain C115.</title>
        <authorList>
            <person name="Lai Q."/>
            <person name="Li G."/>
            <person name="Yu Z."/>
            <person name="Shao Z."/>
        </authorList>
    </citation>
    <scope>NUCLEOTIDE SEQUENCE [LARGE SCALE GENOMIC DNA]</scope>
    <source>
        <strain evidence="2 3">C115</strain>
    </source>
</reference>
<dbReference type="Pfam" id="PF17264">
    <property type="entry name" value="DUF5330"/>
    <property type="match status" value="1"/>
</dbReference>
<sequence>MGFLIRCIFWLSLVLLIVPIGGGNGDQETQVSPVQAFFAAREAVSDVAGICERKPDVCATGKAALQTISARARESARIAYEMIEDEKPESQDAPIVTGSIPLPAENPKLRTDQ</sequence>
<dbReference type="RefSeq" id="WP_009452164.1">
    <property type="nucleotide sequence ID" value="NZ_AMSI01000016.1"/>
</dbReference>
<dbReference type="Proteomes" id="UP000007374">
    <property type="component" value="Unassembled WGS sequence"/>
</dbReference>
<dbReference type="EMBL" id="AMSI01000016">
    <property type="protein sequence ID" value="EKF40619.1"/>
    <property type="molecule type" value="Genomic_DNA"/>
</dbReference>
<feature type="region of interest" description="Disordered" evidence="1">
    <location>
        <begin position="84"/>
        <end position="113"/>
    </location>
</feature>
<keyword evidence="3" id="KW-1185">Reference proteome</keyword>
<dbReference type="AlphaFoldDB" id="K2NSA1"/>
<evidence type="ECO:0000313" key="3">
    <source>
        <dbReference type="Proteomes" id="UP000007374"/>
    </source>
</evidence>
<evidence type="ECO:0000313" key="2">
    <source>
        <dbReference type="EMBL" id="EKF40619.1"/>
    </source>
</evidence>
<dbReference type="PATRIC" id="fig|1231190.3.peg.4081"/>
<dbReference type="STRING" id="721133.SAMN05216176_103427"/>
<protein>
    <recommendedName>
        <fullName evidence="4">DUF5330 domain-containing protein</fullName>
    </recommendedName>
</protein>
<gene>
    <name evidence="2" type="ORF">NA8A_19760</name>
</gene>
<evidence type="ECO:0000256" key="1">
    <source>
        <dbReference type="SAM" id="MobiDB-lite"/>
    </source>
</evidence>
<proteinExistence type="predicted"/>
<evidence type="ECO:0008006" key="4">
    <source>
        <dbReference type="Google" id="ProtNLM"/>
    </source>
</evidence>
<dbReference type="OrthoDB" id="7923950at2"/>